<evidence type="ECO:0000313" key="2">
    <source>
        <dbReference type="Proteomes" id="UP000827092"/>
    </source>
</evidence>
<gene>
    <name evidence="1" type="ORF">JTE90_010680</name>
</gene>
<accession>A0AAV6UR47</accession>
<proteinExistence type="predicted"/>
<sequence length="173" mass="19357">MQYVTTPKVPQKLMRFHPVLTKMDDVVGRLKTSANGILITTMQGGEHLFHCGTSIFFNSHPSLTQNRMSVLEFGGTETQDENELMTQVTPNVRNCDNSFAMEEVEEDRITPAYLAFNLMQERVGAADYGADVLEVFCTPRPSYKTSLASCGMMDESAGEFSRAGLQDSCWDMY</sequence>
<protein>
    <submittedName>
        <fullName evidence="1">Uncharacterized protein</fullName>
    </submittedName>
</protein>
<dbReference type="AlphaFoldDB" id="A0AAV6UR47"/>
<dbReference type="EMBL" id="JAFNEN010000289">
    <property type="protein sequence ID" value="KAG8186786.1"/>
    <property type="molecule type" value="Genomic_DNA"/>
</dbReference>
<reference evidence="1 2" key="1">
    <citation type="journal article" date="2022" name="Nat. Ecol. Evol.">
        <title>A masculinizing supergene underlies an exaggerated male reproductive morph in a spider.</title>
        <authorList>
            <person name="Hendrickx F."/>
            <person name="De Corte Z."/>
            <person name="Sonet G."/>
            <person name="Van Belleghem S.M."/>
            <person name="Kostlbacher S."/>
            <person name="Vangestel C."/>
        </authorList>
    </citation>
    <scope>NUCLEOTIDE SEQUENCE [LARGE SCALE GENOMIC DNA]</scope>
    <source>
        <strain evidence="1">W744_W776</strain>
    </source>
</reference>
<organism evidence="1 2">
    <name type="scientific">Oedothorax gibbosus</name>
    <dbReference type="NCBI Taxonomy" id="931172"/>
    <lineage>
        <taxon>Eukaryota</taxon>
        <taxon>Metazoa</taxon>
        <taxon>Ecdysozoa</taxon>
        <taxon>Arthropoda</taxon>
        <taxon>Chelicerata</taxon>
        <taxon>Arachnida</taxon>
        <taxon>Araneae</taxon>
        <taxon>Araneomorphae</taxon>
        <taxon>Entelegynae</taxon>
        <taxon>Araneoidea</taxon>
        <taxon>Linyphiidae</taxon>
        <taxon>Erigoninae</taxon>
        <taxon>Oedothorax</taxon>
    </lineage>
</organism>
<comment type="caution">
    <text evidence="1">The sequence shown here is derived from an EMBL/GenBank/DDBJ whole genome shotgun (WGS) entry which is preliminary data.</text>
</comment>
<evidence type="ECO:0000313" key="1">
    <source>
        <dbReference type="EMBL" id="KAG8186786.1"/>
    </source>
</evidence>
<name>A0AAV6UR47_9ARAC</name>
<keyword evidence="2" id="KW-1185">Reference proteome</keyword>
<dbReference type="Proteomes" id="UP000827092">
    <property type="component" value="Unassembled WGS sequence"/>
</dbReference>